<reference evidence="9 10" key="2">
    <citation type="submission" date="2016-02" db="EMBL/GenBank/DDBJ databases">
        <authorList>
            <person name="Wen L."/>
            <person name="He K."/>
            <person name="Yang H."/>
        </authorList>
    </citation>
    <scope>NUCLEOTIDE SEQUENCE [LARGE SCALE GENOMIC DNA]</scope>
    <source>
        <strain evidence="9 10">AGD 8-3</strain>
    </source>
</reference>
<dbReference type="GO" id="GO:0006364">
    <property type="term" value="P:rRNA processing"/>
    <property type="evidence" value="ECO:0007669"/>
    <property type="project" value="UniProtKB-UniRule"/>
</dbReference>
<protein>
    <recommendedName>
        <fullName evidence="8">Endoribonuclease YbeY</fullName>
        <ecNumber evidence="8">3.1.-.-</ecNumber>
    </recommendedName>
</protein>
<evidence type="ECO:0000256" key="4">
    <source>
        <dbReference type="ARBA" id="ARBA00022723"/>
    </source>
</evidence>
<comment type="similarity">
    <text evidence="1 8">Belongs to the endoribonuclease YbeY family.</text>
</comment>
<dbReference type="OrthoDB" id="9807740at2"/>
<dbReference type="GO" id="GO:0008270">
    <property type="term" value="F:zinc ion binding"/>
    <property type="evidence" value="ECO:0007669"/>
    <property type="project" value="UniProtKB-UniRule"/>
</dbReference>
<evidence type="ECO:0000256" key="8">
    <source>
        <dbReference type="HAMAP-Rule" id="MF_00009"/>
    </source>
</evidence>
<dbReference type="EC" id="3.1.-.-" evidence="8"/>
<evidence type="ECO:0000313" key="10">
    <source>
        <dbReference type="Proteomes" id="UP000063387"/>
    </source>
</evidence>
<proteinExistence type="inferred from homology"/>
<dbReference type="InterPro" id="IPR023091">
    <property type="entry name" value="MetalPrtase_cat_dom_sf_prd"/>
</dbReference>
<comment type="function">
    <text evidence="8">Single strand-specific metallo-endoribonuclease involved in late-stage 70S ribosome quality control and in maturation of the 3' terminus of the 16S rRNA.</text>
</comment>
<dbReference type="PATRIC" id="fig|507626.3.peg.878"/>
<dbReference type="InterPro" id="IPR020549">
    <property type="entry name" value="YbeY_CS"/>
</dbReference>
<dbReference type="PROSITE" id="PS01306">
    <property type="entry name" value="UPF0054"/>
    <property type="match status" value="1"/>
</dbReference>
<dbReference type="NCBIfam" id="TIGR00043">
    <property type="entry name" value="rRNA maturation RNase YbeY"/>
    <property type="match status" value="1"/>
</dbReference>
<feature type="binding site" evidence="8">
    <location>
        <position position="120"/>
    </location>
    <ligand>
        <name>Zn(2+)</name>
        <dbReference type="ChEBI" id="CHEBI:29105"/>
        <note>catalytic</note>
    </ligand>
</feature>
<dbReference type="Gene3D" id="3.40.390.30">
    <property type="entry name" value="Metalloproteases ('zincins'), catalytic domain"/>
    <property type="match status" value="1"/>
</dbReference>
<keyword evidence="4 8" id="KW-0479">Metal-binding</keyword>
<dbReference type="KEGG" id="hco:LOKO_00884"/>
<dbReference type="PANTHER" id="PTHR46986:SF1">
    <property type="entry name" value="ENDORIBONUCLEASE YBEY, CHLOROPLASTIC"/>
    <property type="match status" value="1"/>
</dbReference>
<name>A0A0X8HC97_9GAMM</name>
<evidence type="ECO:0000256" key="5">
    <source>
        <dbReference type="ARBA" id="ARBA00022759"/>
    </source>
</evidence>
<dbReference type="GO" id="GO:0004222">
    <property type="term" value="F:metalloendopeptidase activity"/>
    <property type="evidence" value="ECO:0007669"/>
    <property type="project" value="InterPro"/>
</dbReference>
<keyword evidence="6 8" id="KW-0378">Hydrolase</keyword>
<dbReference type="STRING" id="507626.LOKO_00884"/>
<evidence type="ECO:0000256" key="1">
    <source>
        <dbReference type="ARBA" id="ARBA00010875"/>
    </source>
</evidence>
<keyword evidence="3 8" id="KW-0540">Nuclease</keyword>
<dbReference type="PANTHER" id="PTHR46986">
    <property type="entry name" value="ENDORIBONUCLEASE YBEY, CHLOROPLASTIC"/>
    <property type="match status" value="1"/>
</dbReference>
<keyword evidence="2 8" id="KW-0690">Ribosome biogenesis</keyword>
<evidence type="ECO:0000256" key="6">
    <source>
        <dbReference type="ARBA" id="ARBA00022801"/>
    </source>
</evidence>
<evidence type="ECO:0000256" key="2">
    <source>
        <dbReference type="ARBA" id="ARBA00022517"/>
    </source>
</evidence>
<dbReference type="GO" id="GO:0004521">
    <property type="term" value="F:RNA endonuclease activity"/>
    <property type="evidence" value="ECO:0007669"/>
    <property type="project" value="UniProtKB-UniRule"/>
</dbReference>
<evidence type="ECO:0000313" key="9">
    <source>
        <dbReference type="EMBL" id="AMC99965.1"/>
    </source>
</evidence>
<sequence length="176" mass="19567">MSSHAVVDRQIASTGSGLPVQSALQAWVDAVLAHFPGERRTEVTIRIVDADEGRALNRDYRGHDRPTNVLSFPFEAPPGIELPLLGDLVICHPVVQQEALEQDKRLEDHYAHLVVHGTLHLLGHDHIDESEADTMEQLERDILATFSIADPYLPVQVMSGGNGERHFDSEDERLDP</sequence>
<dbReference type="HAMAP" id="MF_00009">
    <property type="entry name" value="Endoribonucl_YbeY"/>
    <property type="match status" value="1"/>
</dbReference>
<reference evidence="9 10" key="1">
    <citation type="journal article" date="2016" name="Genome Announc.">
        <title>Draft Genome Sequence of 'Halomonas chromatireducens' Strain AGD 8-3, a Haloalkaliphilic Chromate- and Selenite-Reducing Gammaproteobacterium.</title>
        <authorList>
            <person name="Sharko F.S."/>
            <person name="Shapovalova A.A."/>
            <person name="Tsygankova S.V."/>
            <person name="Komova A.V."/>
            <person name="Boulygina E.S."/>
            <person name="Teslyuk A.B."/>
            <person name="Gotovtsev P.M."/>
            <person name="Namsaraev Z.B."/>
            <person name="Khijniak T.V."/>
            <person name="Nedoluzhko A.V."/>
            <person name="Vasilov R.G."/>
        </authorList>
    </citation>
    <scope>NUCLEOTIDE SEQUENCE [LARGE SCALE GENOMIC DNA]</scope>
    <source>
        <strain evidence="9 10">AGD 8-3</strain>
    </source>
</reference>
<keyword evidence="8" id="KW-0698">rRNA processing</keyword>
<dbReference type="SUPFAM" id="SSF55486">
    <property type="entry name" value="Metalloproteases ('zincins'), catalytic domain"/>
    <property type="match status" value="1"/>
</dbReference>
<dbReference type="Pfam" id="PF02130">
    <property type="entry name" value="YbeY"/>
    <property type="match status" value="1"/>
</dbReference>
<evidence type="ECO:0000256" key="3">
    <source>
        <dbReference type="ARBA" id="ARBA00022722"/>
    </source>
</evidence>
<feature type="binding site" evidence="8">
    <location>
        <position position="116"/>
    </location>
    <ligand>
        <name>Zn(2+)</name>
        <dbReference type="ChEBI" id="CHEBI:29105"/>
        <note>catalytic</note>
    </ligand>
</feature>
<comment type="subcellular location">
    <subcellularLocation>
        <location evidence="8">Cytoplasm</location>
    </subcellularLocation>
</comment>
<dbReference type="GO" id="GO:0005737">
    <property type="term" value="C:cytoplasm"/>
    <property type="evidence" value="ECO:0007669"/>
    <property type="project" value="UniProtKB-SubCell"/>
</dbReference>
<keyword evidence="5 8" id="KW-0255">Endonuclease</keyword>
<keyword evidence="8" id="KW-0963">Cytoplasm</keyword>
<dbReference type="InterPro" id="IPR002036">
    <property type="entry name" value="YbeY"/>
</dbReference>
<accession>A0A0X8HC97</accession>
<keyword evidence="7 8" id="KW-0862">Zinc</keyword>
<comment type="cofactor">
    <cofactor evidence="8">
        <name>Zn(2+)</name>
        <dbReference type="ChEBI" id="CHEBI:29105"/>
    </cofactor>
    <text evidence="8">Binds 1 zinc ion.</text>
</comment>
<gene>
    <name evidence="8 9" type="primary">ybeY</name>
    <name evidence="9" type="ORF">LOKO_00884</name>
</gene>
<feature type="binding site" evidence="8">
    <location>
        <position position="126"/>
    </location>
    <ligand>
        <name>Zn(2+)</name>
        <dbReference type="ChEBI" id="CHEBI:29105"/>
        <note>catalytic</note>
    </ligand>
</feature>
<dbReference type="EMBL" id="CP014226">
    <property type="protein sequence ID" value="AMC99965.1"/>
    <property type="molecule type" value="Genomic_DNA"/>
</dbReference>
<keyword evidence="10" id="KW-1185">Reference proteome</keyword>
<dbReference type="AlphaFoldDB" id="A0A0X8HC97"/>
<dbReference type="RefSeq" id="WP_066445529.1">
    <property type="nucleotide sequence ID" value="NZ_CP014226.1"/>
</dbReference>
<evidence type="ECO:0000256" key="7">
    <source>
        <dbReference type="ARBA" id="ARBA00022833"/>
    </source>
</evidence>
<dbReference type="Proteomes" id="UP000063387">
    <property type="component" value="Chromosome"/>
</dbReference>
<organism evidence="9 10">
    <name type="scientific">Halomonas chromatireducens</name>
    <dbReference type="NCBI Taxonomy" id="507626"/>
    <lineage>
        <taxon>Bacteria</taxon>
        <taxon>Pseudomonadati</taxon>
        <taxon>Pseudomonadota</taxon>
        <taxon>Gammaproteobacteria</taxon>
        <taxon>Oceanospirillales</taxon>
        <taxon>Halomonadaceae</taxon>
        <taxon>Halomonas</taxon>
    </lineage>
</organism>